<keyword evidence="3" id="KW-1185">Reference proteome</keyword>
<name>A0ABX0TEX2_9MICC</name>
<sequence>MLDTILKIEISGPAVMTAAVVTGVVFFLVLFLRPTARWALTATIAIAAAVVAGAITVWVVEDVLDVFHVGLTPRVWFWALAGCGALGLALVSFRHSPAWRKVVAAVSIPVFMLVAALGINTEFGLNKTLGSAFGVSTEGAIALNKPDPNATNPAGPLWQHWKPPSGMPTQGKVGTQVIPATASGFDARPAGIYLPPAALTANPPQLPLFVLMMGQPGLPDPQYVSAALDEFAARNNGLAPIAIVADQIGPDQNDTLCLDTSTYGKVQTYINVDVVNWAKANLNILTDRKDWTIAGYSNGGQCAISFAVKYPDMWGNVVDISGEEFPGAEDPEGNLATIFNGNQADYDAQKPINIMKGKQFPDTTAVFTAGSDDVTYVAAAKAVSAAARASGMTVTYYEVPNGGHVGIALNDGLTEGFDVLYPRLGLSRQ</sequence>
<reference evidence="2 3" key="1">
    <citation type="submission" date="2020-03" db="EMBL/GenBank/DDBJ databases">
        <title>Genomic Encyclopedia of Type Strains, Phase III (KMG-III): the genomes of soil and plant-associated and newly described type strains.</title>
        <authorList>
            <person name="Whitman W."/>
        </authorList>
    </citation>
    <scope>NUCLEOTIDE SEQUENCE [LARGE SCALE GENOMIC DNA]</scope>
    <source>
        <strain evidence="2 3">CECT 4207</strain>
    </source>
</reference>
<feature type="transmembrane region" description="Helical" evidence="1">
    <location>
        <begin position="102"/>
        <end position="119"/>
    </location>
</feature>
<accession>A0ABX0TEX2</accession>
<protein>
    <submittedName>
        <fullName evidence="2">Enterochelin esterase-like enzyme</fullName>
    </submittedName>
</protein>
<proteinExistence type="predicted"/>
<dbReference type="Pfam" id="PF00756">
    <property type="entry name" value="Esterase"/>
    <property type="match status" value="1"/>
</dbReference>
<organism evidence="2 3">
    <name type="scientific">Paenarthrobacter ilicis</name>
    <dbReference type="NCBI Taxonomy" id="43665"/>
    <lineage>
        <taxon>Bacteria</taxon>
        <taxon>Bacillati</taxon>
        <taxon>Actinomycetota</taxon>
        <taxon>Actinomycetes</taxon>
        <taxon>Micrococcales</taxon>
        <taxon>Micrococcaceae</taxon>
        <taxon>Paenarthrobacter</taxon>
    </lineage>
</organism>
<feature type="transmembrane region" description="Helical" evidence="1">
    <location>
        <begin position="12"/>
        <end position="32"/>
    </location>
</feature>
<keyword evidence="1" id="KW-0812">Transmembrane</keyword>
<dbReference type="InterPro" id="IPR029058">
    <property type="entry name" value="AB_hydrolase_fold"/>
</dbReference>
<keyword evidence="1" id="KW-1133">Transmembrane helix</keyword>
<dbReference type="Gene3D" id="3.40.50.1820">
    <property type="entry name" value="alpha/beta hydrolase"/>
    <property type="match status" value="1"/>
</dbReference>
<dbReference type="InterPro" id="IPR000801">
    <property type="entry name" value="Esterase-like"/>
</dbReference>
<dbReference type="Proteomes" id="UP000802392">
    <property type="component" value="Unassembled WGS sequence"/>
</dbReference>
<feature type="transmembrane region" description="Helical" evidence="1">
    <location>
        <begin position="39"/>
        <end position="60"/>
    </location>
</feature>
<evidence type="ECO:0000256" key="1">
    <source>
        <dbReference type="SAM" id="Phobius"/>
    </source>
</evidence>
<evidence type="ECO:0000313" key="3">
    <source>
        <dbReference type="Proteomes" id="UP000802392"/>
    </source>
</evidence>
<keyword evidence="1" id="KW-0472">Membrane</keyword>
<evidence type="ECO:0000313" key="2">
    <source>
        <dbReference type="EMBL" id="NIJ01047.1"/>
    </source>
</evidence>
<comment type="caution">
    <text evidence="2">The sequence shown here is derived from an EMBL/GenBank/DDBJ whole genome shotgun (WGS) entry which is preliminary data.</text>
</comment>
<dbReference type="EMBL" id="JAAOZD010000002">
    <property type="protein sequence ID" value="NIJ01047.1"/>
    <property type="molecule type" value="Genomic_DNA"/>
</dbReference>
<dbReference type="PANTHER" id="PTHR48098:SF1">
    <property type="entry name" value="DIACYLGLYCEROL ACYLTRANSFERASE_MYCOLYLTRANSFERASE AG85A"/>
    <property type="match status" value="1"/>
</dbReference>
<dbReference type="PANTHER" id="PTHR48098">
    <property type="entry name" value="ENTEROCHELIN ESTERASE-RELATED"/>
    <property type="match status" value="1"/>
</dbReference>
<feature type="transmembrane region" description="Helical" evidence="1">
    <location>
        <begin position="75"/>
        <end position="93"/>
    </location>
</feature>
<dbReference type="SUPFAM" id="SSF53474">
    <property type="entry name" value="alpha/beta-Hydrolases"/>
    <property type="match status" value="1"/>
</dbReference>
<dbReference type="InterPro" id="IPR050583">
    <property type="entry name" value="Mycobacterial_A85_antigen"/>
</dbReference>
<dbReference type="RefSeq" id="WP_239528827.1">
    <property type="nucleotide sequence ID" value="NZ_BAAAVO010000009.1"/>
</dbReference>
<gene>
    <name evidence="2" type="ORF">FHR86_001360</name>
</gene>